<keyword evidence="3" id="KW-1185">Reference proteome</keyword>
<feature type="transmembrane region" description="Helical" evidence="1">
    <location>
        <begin position="61"/>
        <end position="80"/>
    </location>
</feature>
<protein>
    <submittedName>
        <fullName evidence="2">Uncharacterized protein</fullName>
    </submittedName>
</protein>
<keyword evidence="1" id="KW-0472">Membrane</keyword>
<gene>
    <name evidence="2" type="ORF">Mal15_48640</name>
</gene>
<evidence type="ECO:0000313" key="2">
    <source>
        <dbReference type="EMBL" id="QEG00792.1"/>
    </source>
</evidence>
<proteinExistence type="predicted"/>
<dbReference type="Proteomes" id="UP000321353">
    <property type="component" value="Chromosome"/>
</dbReference>
<organism evidence="2 3">
    <name type="scientific">Stieleria maiorica</name>
    <dbReference type="NCBI Taxonomy" id="2795974"/>
    <lineage>
        <taxon>Bacteria</taxon>
        <taxon>Pseudomonadati</taxon>
        <taxon>Planctomycetota</taxon>
        <taxon>Planctomycetia</taxon>
        <taxon>Pirellulales</taxon>
        <taxon>Pirellulaceae</taxon>
        <taxon>Stieleria</taxon>
    </lineage>
</organism>
<dbReference type="KEGG" id="smam:Mal15_48640"/>
<evidence type="ECO:0000313" key="3">
    <source>
        <dbReference type="Proteomes" id="UP000321353"/>
    </source>
</evidence>
<dbReference type="RefSeq" id="WP_147869971.1">
    <property type="nucleotide sequence ID" value="NZ_CP036264.1"/>
</dbReference>
<dbReference type="AlphaFoldDB" id="A0A5B9MHM4"/>
<sequence>MVPRLSLLPEVKTMLMRNPEKSVRHESVVYTRRDHTRVDDLRGDRPPTDEPFAIEPRHQMLFGQLALIALFCLAILLRTLA</sequence>
<dbReference type="EMBL" id="CP036264">
    <property type="protein sequence ID" value="QEG00792.1"/>
    <property type="molecule type" value="Genomic_DNA"/>
</dbReference>
<keyword evidence="1" id="KW-1133">Transmembrane helix</keyword>
<reference evidence="2 3" key="1">
    <citation type="submission" date="2019-02" db="EMBL/GenBank/DDBJ databases">
        <title>Planctomycetal bacteria perform biofilm scaping via a novel small molecule.</title>
        <authorList>
            <person name="Jeske O."/>
            <person name="Boedeker C."/>
            <person name="Wiegand S."/>
            <person name="Breitling P."/>
            <person name="Kallscheuer N."/>
            <person name="Jogler M."/>
            <person name="Rohde M."/>
            <person name="Petersen J."/>
            <person name="Medema M.H."/>
            <person name="Surup F."/>
            <person name="Jogler C."/>
        </authorList>
    </citation>
    <scope>NUCLEOTIDE SEQUENCE [LARGE SCALE GENOMIC DNA]</scope>
    <source>
        <strain evidence="2 3">Mal15</strain>
    </source>
</reference>
<evidence type="ECO:0000256" key="1">
    <source>
        <dbReference type="SAM" id="Phobius"/>
    </source>
</evidence>
<keyword evidence="1" id="KW-0812">Transmembrane</keyword>
<name>A0A5B9MHM4_9BACT</name>
<accession>A0A5B9MHM4</accession>